<keyword evidence="1" id="KW-0472">Membrane</keyword>
<accession>A0A382U2X7</accession>
<dbReference type="AlphaFoldDB" id="A0A382U2X7"/>
<dbReference type="Pfam" id="PF19897">
    <property type="entry name" value="DUF6370"/>
    <property type="match status" value="1"/>
</dbReference>
<protein>
    <submittedName>
        <fullName evidence="2">Uncharacterized protein</fullName>
    </submittedName>
</protein>
<reference evidence="2" key="1">
    <citation type="submission" date="2018-05" db="EMBL/GenBank/DDBJ databases">
        <authorList>
            <person name="Lanie J.A."/>
            <person name="Ng W.-L."/>
            <person name="Kazmierczak K.M."/>
            <person name="Andrzejewski T.M."/>
            <person name="Davidsen T.M."/>
            <person name="Wayne K.J."/>
            <person name="Tettelin H."/>
            <person name="Glass J.I."/>
            <person name="Rusch D."/>
            <person name="Podicherti R."/>
            <person name="Tsui H.-C.T."/>
            <person name="Winkler M.E."/>
        </authorList>
    </citation>
    <scope>NUCLEOTIDE SEQUENCE</scope>
</reference>
<dbReference type="EMBL" id="UINC01141119">
    <property type="protein sequence ID" value="SVD28669.1"/>
    <property type="molecule type" value="Genomic_DNA"/>
</dbReference>
<gene>
    <name evidence="2" type="ORF">METZ01_LOCUS381523</name>
</gene>
<keyword evidence="1" id="KW-0812">Transmembrane</keyword>
<dbReference type="InterPro" id="IPR045950">
    <property type="entry name" value="DUF6370"/>
</dbReference>
<evidence type="ECO:0000256" key="1">
    <source>
        <dbReference type="SAM" id="Phobius"/>
    </source>
</evidence>
<name>A0A382U2X7_9ZZZZ</name>
<proteinExistence type="predicted"/>
<evidence type="ECO:0000313" key="2">
    <source>
        <dbReference type="EMBL" id="SVD28669.1"/>
    </source>
</evidence>
<sequence length="158" mass="16799">MHVTCVEFFVCVCGGRFGVVNSKEIMMLKKIVPILLAVYIFPFNSIYAGCGSCSISKTKVASVPINPELINELGADGEVSGFVLASCGMCNFGLDAKDGCSLAIKIGETTYPVKGTGIEDHGDSHAKDGFCNAINVVSVVGNVKDNIFLAESFEFKKK</sequence>
<keyword evidence="1" id="KW-1133">Transmembrane helix</keyword>
<feature type="transmembrane region" description="Helical" evidence="1">
    <location>
        <begin position="31"/>
        <end position="49"/>
    </location>
</feature>
<organism evidence="2">
    <name type="scientific">marine metagenome</name>
    <dbReference type="NCBI Taxonomy" id="408172"/>
    <lineage>
        <taxon>unclassified sequences</taxon>
        <taxon>metagenomes</taxon>
        <taxon>ecological metagenomes</taxon>
    </lineage>
</organism>